<feature type="domain" description="AB hydrolase-1" evidence="2">
    <location>
        <begin position="21"/>
        <end position="146"/>
    </location>
</feature>
<dbReference type="SUPFAM" id="SSF53474">
    <property type="entry name" value="alpha/beta-Hydrolases"/>
    <property type="match status" value="1"/>
</dbReference>
<dbReference type="InterPro" id="IPR029058">
    <property type="entry name" value="AB_hydrolase_fold"/>
</dbReference>
<reference evidence="3 4" key="1">
    <citation type="submission" date="2020-08" db="EMBL/GenBank/DDBJ databases">
        <title>Genomic Encyclopedia of Type Strains, Phase IV (KMG-IV): sequencing the most valuable type-strain genomes for metagenomic binning, comparative biology and taxonomic classification.</title>
        <authorList>
            <person name="Goeker M."/>
        </authorList>
    </citation>
    <scope>NUCLEOTIDE SEQUENCE [LARGE SCALE GENOMIC DNA]</scope>
    <source>
        <strain evidence="3 4">DSM 29781</strain>
    </source>
</reference>
<dbReference type="RefSeq" id="WP_183965323.1">
    <property type="nucleotide sequence ID" value="NZ_BAABEW010000017.1"/>
</dbReference>
<dbReference type="InterPro" id="IPR000073">
    <property type="entry name" value="AB_hydrolase_1"/>
</dbReference>
<gene>
    <name evidence="3" type="ORF">HNQ70_001245</name>
</gene>
<name>A0A7W8M7Q4_9BURK</name>
<dbReference type="Proteomes" id="UP000532440">
    <property type="component" value="Unassembled WGS sequence"/>
</dbReference>
<evidence type="ECO:0000313" key="4">
    <source>
        <dbReference type="Proteomes" id="UP000532440"/>
    </source>
</evidence>
<evidence type="ECO:0000256" key="1">
    <source>
        <dbReference type="ARBA" id="ARBA00022801"/>
    </source>
</evidence>
<dbReference type="GO" id="GO:0016787">
    <property type="term" value="F:hydrolase activity"/>
    <property type="evidence" value="ECO:0007669"/>
    <property type="project" value="UniProtKB-KW"/>
</dbReference>
<dbReference type="Pfam" id="PF00561">
    <property type="entry name" value="Abhydrolase_1"/>
    <property type="match status" value="1"/>
</dbReference>
<accession>A0A7W8M7Q4</accession>
<dbReference type="PANTHER" id="PTHR43798:SF31">
    <property type="entry name" value="AB HYDROLASE SUPERFAMILY PROTEIN YCLE"/>
    <property type="match status" value="1"/>
</dbReference>
<protein>
    <submittedName>
        <fullName evidence="3">Pimeloyl-ACP methyl ester carboxylesterase</fullName>
    </submittedName>
</protein>
<comment type="caution">
    <text evidence="3">The sequence shown here is derived from an EMBL/GenBank/DDBJ whole genome shotgun (WGS) entry which is preliminary data.</text>
</comment>
<dbReference type="EMBL" id="JACHGB010000002">
    <property type="protein sequence ID" value="MBB5271241.1"/>
    <property type="molecule type" value="Genomic_DNA"/>
</dbReference>
<dbReference type="AlphaFoldDB" id="A0A7W8M7Q4"/>
<keyword evidence="1" id="KW-0378">Hydrolase</keyword>
<dbReference type="InterPro" id="IPR050266">
    <property type="entry name" value="AB_hydrolase_sf"/>
</dbReference>
<dbReference type="GO" id="GO:0016020">
    <property type="term" value="C:membrane"/>
    <property type="evidence" value="ECO:0007669"/>
    <property type="project" value="TreeGrafter"/>
</dbReference>
<evidence type="ECO:0000313" key="3">
    <source>
        <dbReference type="EMBL" id="MBB5271241.1"/>
    </source>
</evidence>
<keyword evidence="4" id="KW-1185">Reference proteome</keyword>
<sequence>MFLDIDGNKVFALSFGAGPRTILAHSGWIGNFEDWIATLAPLSERWRTVVYDHRGAGETVVPVERISHEALVDDVFRVMDAMKIERCVMAGFSRGTVTALRAVLRSPERFDGLLLMNGHGEVQLPGEAPAARPVPSQWPGETFRDHLEWFAAGCVPEPDSEHIRRWAVNVLSRSTPDVADRIFTMKPTEQVDWADSLPRLALPTLLIHGELDVRCRTEVMEYMHSLIPGSRLVVMKGSGHLPAMTRPMDVAREIDSFFAERLG</sequence>
<organism evidence="3 4">
    <name type="scientific">Quisquiliibacterium transsilvanicum</name>
    <dbReference type="NCBI Taxonomy" id="1549638"/>
    <lineage>
        <taxon>Bacteria</taxon>
        <taxon>Pseudomonadati</taxon>
        <taxon>Pseudomonadota</taxon>
        <taxon>Betaproteobacteria</taxon>
        <taxon>Burkholderiales</taxon>
        <taxon>Burkholderiaceae</taxon>
        <taxon>Quisquiliibacterium</taxon>
    </lineage>
</organism>
<evidence type="ECO:0000259" key="2">
    <source>
        <dbReference type="Pfam" id="PF00561"/>
    </source>
</evidence>
<dbReference type="PANTHER" id="PTHR43798">
    <property type="entry name" value="MONOACYLGLYCEROL LIPASE"/>
    <property type="match status" value="1"/>
</dbReference>
<proteinExistence type="predicted"/>
<dbReference type="Gene3D" id="3.40.50.1820">
    <property type="entry name" value="alpha/beta hydrolase"/>
    <property type="match status" value="1"/>
</dbReference>